<evidence type="ECO:0000313" key="3">
    <source>
        <dbReference type="Proteomes" id="UP000198636"/>
    </source>
</evidence>
<dbReference type="GO" id="GO:0006508">
    <property type="term" value="P:proteolysis"/>
    <property type="evidence" value="ECO:0007669"/>
    <property type="project" value="UniProtKB-KW"/>
</dbReference>
<dbReference type="InterPro" id="IPR050325">
    <property type="entry name" value="Prot/Nucl_acid_deglycase"/>
</dbReference>
<dbReference type="Pfam" id="PF01965">
    <property type="entry name" value="DJ-1_PfpI"/>
    <property type="match status" value="1"/>
</dbReference>
<dbReference type="SUPFAM" id="SSF52317">
    <property type="entry name" value="Class I glutamine amidotransferase-like"/>
    <property type="match status" value="1"/>
</dbReference>
<dbReference type="EMBL" id="FMUS01000011">
    <property type="protein sequence ID" value="SCY60269.1"/>
    <property type="molecule type" value="Genomic_DNA"/>
</dbReference>
<dbReference type="InterPro" id="IPR002818">
    <property type="entry name" value="DJ-1/PfpI"/>
</dbReference>
<evidence type="ECO:0000259" key="1">
    <source>
        <dbReference type="Pfam" id="PF01965"/>
    </source>
</evidence>
<feature type="domain" description="DJ-1/PfpI" evidence="1">
    <location>
        <begin position="4"/>
        <end position="176"/>
    </location>
</feature>
<evidence type="ECO:0000313" key="2">
    <source>
        <dbReference type="EMBL" id="SCY60269.1"/>
    </source>
</evidence>
<organism evidence="2 3">
    <name type="scientific">Alkaliphilus peptidifermentans DSM 18978</name>
    <dbReference type="NCBI Taxonomy" id="1120976"/>
    <lineage>
        <taxon>Bacteria</taxon>
        <taxon>Bacillati</taxon>
        <taxon>Bacillota</taxon>
        <taxon>Clostridia</taxon>
        <taxon>Peptostreptococcales</taxon>
        <taxon>Natronincolaceae</taxon>
        <taxon>Alkaliphilus</taxon>
    </lineage>
</organism>
<accession>A0A1G5H9T7</accession>
<dbReference type="GO" id="GO:0008233">
    <property type="term" value="F:peptidase activity"/>
    <property type="evidence" value="ECO:0007669"/>
    <property type="project" value="UniProtKB-KW"/>
</dbReference>
<dbReference type="Proteomes" id="UP000198636">
    <property type="component" value="Unassembled WGS sequence"/>
</dbReference>
<protein>
    <submittedName>
        <fullName evidence="2">Putative intracellular protease/amidase</fullName>
    </submittedName>
</protein>
<keyword evidence="2" id="KW-0645">Protease</keyword>
<keyword evidence="3" id="KW-1185">Reference proteome</keyword>
<keyword evidence="2" id="KW-0378">Hydrolase</keyword>
<dbReference type="InterPro" id="IPR029062">
    <property type="entry name" value="Class_I_gatase-like"/>
</dbReference>
<dbReference type="OrthoDB" id="6003696at2"/>
<dbReference type="Gene3D" id="3.40.50.880">
    <property type="match status" value="1"/>
</dbReference>
<dbReference type="AlphaFoldDB" id="A0A1G5H9T7"/>
<dbReference type="PANTHER" id="PTHR48094">
    <property type="entry name" value="PROTEIN/NUCLEIC ACID DEGLYCASE DJ-1-RELATED"/>
    <property type="match status" value="1"/>
</dbReference>
<sequence>MNRKKVYLYVFNTMSDWEIGYLTAELNSGRYFKKGLQPLTVITVGSDRNPITTMGGLKVIPEISLDECNLETTDVLILPGGFTWTESIHDTVLEKTEKALLQGTVVAAICGATLGLAKKGLLDSRNHTSNDLGFLKMVVPNYTGKKYYKFEPSVIDENLVTASGIAPLEFTMQVLKVLDVLKPETLQSWYNVYKTHEPKYFFELMDSIK</sequence>
<proteinExistence type="predicted"/>
<dbReference type="PANTHER" id="PTHR48094:SF19">
    <property type="entry name" value="DJ-1_PFPI DOMAIN-CONTAINING PROTEIN"/>
    <property type="match status" value="1"/>
</dbReference>
<gene>
    <name evidence="2" type="ORF">SAMN03080606_01918</name>
</gene>
<name>A0A1G5H9T7_9FIRM</name>
<dbReference type="STRING" id="1120976.SAMN03080606_01918"/>
<dbReference type="RefSeq" id="WP_091542786.1">
    <property type="nucleotide sequence ID" value="NZ_FMUS01000011.1"/>
</dbReference>
<dbReference type="GO" id="GO:0005737">
    <property type="term" value="C:cytoplasm"/>
    <property type="evidence" value="ECO:0007669"/>
    <property type="project" value="TreeGrafter"/>
</dbReference>
<dbReference type="CDD" id="cd03140">
    <property type="entry name" value="GATase1_PfpI_3"/>
    <property type="match status" value="1"/>
</dbReference>
<reference evidence="2 3" key="1">
    <citation type="submission" date="2016-10" db="EMBL/GenBank/DDBJ databases">
        <authorList>
            <person name="de Groot N.N."/>
        </authorList>
    </citation>
    <scope>NUCLEOTIDE SEQUENCE [LARGE SCALE GENOMIC DNA]</scope>
    <source>
        <strain evidence="2 3">DSM 18978</strain>
    </source>
</reference>